<name>A0A8H7DGN2_9AGAR</name>
<dbReference type="EMBL" id="JACAZI010000001">
    <property type="protein sequence ID" value="KAF7371533.1"/>
    <property type="molecule type" value="Genomic_DNA"/>
</dbReference>
<dbReference type="OrthoDB" id="3128954at2759"/>
<evidence type="ECO:0000313" key="3">
    <source>
        <dbReference type="Proteomes" id="UP000620124"/>
    </source>
</evidence>
<accession>A0A8H7DGN2</accession>
<feature type="region of interest" description="Disordered" evidence="1">
    <location>
        <begin position="166"/>
        <end position="187"/>
    </location>
</feature>
<sequence length="330" mass="34824">MTTSTCTSARPTLSVAHPTICYAARPTLRLPPYATLRRLPRASPTPLTACTPPYALLLPYVSRPTRPALRSALARSTLLRLRLLRSTSLALPSAPRLALRSAPALCRLTDTDRPPLALCPRPRVPHAPACSTALSFTATSSLFTASTLSPARPPLSIARFGAHAAPFARSSTPPPRSSMLPPSSLPLRVRPPAVLNAAAVPHPRRHAHRTRAHTRPAAALCPALRPCPPVPHAPACSTALSLTATSSPFTASTPPPARPPPSIARLSPCHPPSARSSTPPLRSSTPPPSSLPLRARPLPVLNAAAVPMPHPRHHQAHRTRAHTCPAAALI</sequence>
<dbReference type="Proteomes" id="UP000620124">
    <property type="component" value="Unassembled WGS sequence"/>
</dbReference>
<organism evidence="2 3">
    <name type="scientific">Mycena venus</name>
    <dbReference type="NCBI Taxonomy" id="2733690"/>
    <lineage>
        <taxon>Eukaryota</taxon>
        <taxon>Fungi</taxon>
        <taxon>Dikarya</taxon>
        <taxon>Basidiomycota</taxon>
        <taxon>Agaricomycotina</taxon>
        <taxon>Agaricomycetes</taxon>
        <taxon>Agaricomycetidae</taxon>
        <taxon>Agaricales</taxon>
        <taxon>Marasmiineae</taxon>
        <taxon>Mycenaceae</taxon>
        <taxon>Mycena</taxon>
    </lineage>
</organism>
<feature type="compositionally biased region" description="Low complexity" evidence="1">
    <location>
        <begin position="263"/>
        <end position="284"/>
    </location>
</feature>
<reference evidence="2" key="1">
    <citation type="submission" date="2020-05" db="EMBL/GenBank/DDBJ databases">
        <title>Mycena genomes resolve the evolution of fungal bioluminescence.</title>
        <authorList>
            <person name="Tsai I.J."/>
        </authorList>
    </citation>
    <scope>NUCLEOTIDE SEQUENCE</scope>
    <source>
        <strain evidence="2">CCC161011</strain>
    </source>
</reference>
<feature type="compositionally biased region" description="Basic residues" evidence="1">
    <location>
        <begin position="310"/>
        <end position="321"/>
    </location>
</feature>
<evidence type="ECO:0000313" key="2">
    <source>
        <dbReference type="EMBL" id="KAF7371533.1"/>
    </source>
</evidence>
<comment type="caution">
    <text evidence="2">The sequence shown here is derived from an EMBL/GenBank/DDBJ whole genome shotgun (WGS) entry which is preliminary data.</text>
</comment>
<feature type="region of interest" description="Disordered" evidence="1">
    <location>
        <begin position="310"/>
        <end position="330"/>
    </location>
</feature>
<feature type="compositionally biased region" description="Pro residues" evidence="1">
    <location>
        <begin position="253"/>
        <end position="262"/>
    </location>
</feature>
<feature type="region of interest" description="Disordered" evidence="1">
    <location>
        <begin position="247"/>
        <end position="295"/>
    </location>
</feature>
<keyword evidence="3" id="KW-1185">Reference proteome</keyword>
<proteinExistence type="predicted"/>
<dbReference type="AlphaFoldDB" id="A0A8H7DGN2"/>
<evidence type="ECO:0000256" key="1">
    <source>
        <dbReference type="SAM" id="MobiDB-lite"/>
    </source>
</evidence>
<protein>
    <submittedName>
        <fullName evidence="2">Uncharacterized protein</fullName>
    </submittedName>
</protein>
<gene>
    <name evidence="2" type="ORF">MVEN_00008100</name>
</gene>